<reference evidence="1" key="1">
    <citation type="journal article" date="2021" name="Proc. Natl. Acad. Sci. U.S.A.">
        <title>A Catalog of Tens of Thousands of Viruses from Human Metagenomes Reveals Hidden Associations with Chronic Diseases.</title>
        <authorList>
            <person name="Tisza M.J."/>
            <person name="Buck C.B."/>
        </authorList>
    </citation>
    <scope>NUCLEOTIDE SEQUENCE</scope>
    <source>
        <strain evidence="1">CtGQT3</strain>
    </source>
</reference>
<accession>A0A8S5UE81</accession>
<organism evidence="1">
    <name type="scientific">Siphoviridae sp. ctGQT3</name>
    <dbReference type="NCBI Taxonomy" id="2825412"/>
    <lineage>
        <taxon>Viruses</taxon>
        <taxon>Duplodnaviria</taxon>
        <taxon>Heunggongvirae</taxon>
        <taxon>Uroviricota</taxon>
        <taxon>Caudoviricetes</taxon>
    </lineage>
</organism>
<sequence length="100" mass="11905">MKRNKIKFGDILQFFFDDDTCWGPYGDHSGIVLYDKDFNLRVYLLDKRTIKLRKGKVTNPESYDLECFISNYEDEISIIGNIETIVTKEQFEEMSYKIKE</sequence>
<name>A0A8S5UE81_9CAUD</name>
<evidence type="ECO:0000313" key="1">
    <source>
        <dbReference type="EMBL" id="DAF92748.1"/>
    </source>
</evidence>
<proteinExistence type="predicted"/>
<protein>
    <submittedName>
        <fullName evidence="1">Uncharacterized protein</fullName>
    </submittedName>
</protein>
<dbReference type="EMBL" id="BK016071">
    <property type="protein sequence ID" value="DAF92748.1"/>
    <property type="molecule type" value="Genomic_DNA"/>
</dbReference>